<accession>A0ABD3D5W3</accession>
<feature type="region of interest" description="Disordered" evidence="1">
    <location>
        <begin position="226"/>
        <end position="246"/>
    </location>
</feature>
<gene>
    <name evidence="4" type="ORF">CASFOL_019528</name>
</gene>
<evidence type="ECO:0000313" key="5">
    <source>
        <dbReference type="Proteomes" id="UP001632038"/>
    </source>
</evidence>
<dbReference type="Pfam" id="PF25002">
    <property type="entry name" value="DUF7780"/>
    <property type="match status" value="1"/>
</dbReference>
<reference evidence="5" key="1">
    <citation type="journal article" date="2024" name="IScience">
        <title>Strigolactones Initiate the Formation of Haustorium-like Structures in Castilleja.</title>
        <authorList>
            <person name="Buerger M."/>
            <person name="Peterson D."/>
            <person name="Chory J."/>
        </authorList>
    </citation>
    <scope>NUCLEOTIDE SEQUENCE [LARGE SCALE GENOMIC DNA]</scope>
</reference>
<feature type="transmembrane region" description="Helical" evidence="2">
    <location>
        <begin position="63"/>
        <end position="83"/>
    </location>
</feature>
<keyword evidence="2" id="KW-0812">Transmembrane</keyword>
<dbReference type="InterPro" id="IPR056682">
    <property type="entry name" value="DUF7780"/>
</dbReference>
<name>A0ABD3D5W3_9LAMI</name>
<evidence type="ECO:0000256" key="2">
    <source>
        <dbReference type="SAM" id="Phobius"/>
    </source>
</evidence>
<dbReference type="Proteomes" id="UP001632038">
    <property type="component" value="Unassembled WGS sequence"/>
</dbReference>
<sequence length="473" mass="52779">MSSKNSEGGWGMGFLLVFFPDEDQNQTQNNNNNNNNNNFNFISKSSSIKRTNSFNLIHKAQSTISICLLLVFTTILLFTISTLPSTSTTSSSARRLYGVPRRNLLQSPSSSPSNLSYALQGMGTLYRRGTRAMNDVVVAHAHDSLSLSELGLFLRLFFRSSLASKSDLLLIFPSKTVKFNSLILQEHESFFKLLTQYKSAHNFSRSTTSFDFTHFTKIGKKERESGEPIWGQKTRTNHSDEGEPELSRASYGSVVGFDVDELDPENSLSGFVDHVPMSLRRWACYPMLLGRVRRNFKHVMLVDIKDILLLGDPLGRVRSHSPESVLLKVQPNLNKHAKRNSDKTELTRKSPIHPGIVMGGSRGVRRLSNAMLTDIVRASIQHKKKKNCATELCIFNQLIGNDHALKNVNLIVSTESLPELSSLGGSGSKTSSHLFTRNYGLIRRGNSNLDVNSMVMKHICSFPIDAAVYSDCL</sequence>
<protein>
    <recommendedName>
        <fullName evidence="3">DUF7780 domain-containing protein</fullName>
    </recommendedName>
</protein>
<keyword evidence="2" id="KW-0472">Membrane</keyword>
<dbReference type="EMBL" id="JAVIJP010000026">
    <property type="protein sequence ID" value="KAL3637229.1"/>
    <property type="molecule type" value="Genomic_DNA"/>
</dbReference>
<evidence type="ECO:0000259" key="3">
    <source>
        <dbReference type="Pfam" id="PF25002"/>
    </source>
</evidence>
<dbReference type="PANTHER" id="PTHR34960:SF1">
    <property type="entry name" value="EMB|CAB68146.1-RELATED"/>
    <property type="match status" value="1"/>
</dbReference>
<keyword evidence="5" id="KW-1185">Reference proteome</keyword>
<evidence type="ECO:0000313" key="4">
    <source>
        <dbReference type="EMBL" id="KAL3637229.1"/>
    </source>
</evidence>
<dbReference type="AlphaFoldDB" id="A0ABD3D5W3"/>
<proteinExistence type="predicted"/>
<keyword evidence="2" id="KW-1133">Transmembrane helix</keyword>
<feature type="domain" description="DUF7780" evidence="3">
    <location>
        <begin position="117"/>
        <end position="416"/>
    </location>
</feature>
<comment type="caution">
    <text evidence="4">The sequence shown here is derived from an EMBL/GenBank/DDBJ whole genome shotgun (WGS) entry which is preliminary data.</text>
</comment>
<evidence type="ECO:0000256" key="1">
    <source>
        <dbReference type="SAM" id="MobiDB-lite"/>
    </source>
</evidence>
<organism evidence="4 5">
    <name type="scientific">Castilleja foliolosa</name>
    <dbReference type="NCBI Taxonomy" id="1961234"/>
    <lineage>
        <taxon>Eukaryota</taxon>
        <taxon>Viridiplantae</taxon>
        <taxon>Streptophyta</taxon>
        <taxon>Embryophyta</taxon>
        <taxon>Tracheophyta</taxon>
        <taxon>Spermatophyta</taxon>
        <taxon>Magnoliopsida</taxon>
        <taxon>eudicotyledons</taxon>
        <taxon>Gunneridae</taxon>
        <taxon>Pentapetalae</taxon>
        <taxon>asterids</taxon>
        <taxon>lamiids</taxon>
        <taxon>Lamiales</taxon>
        <taxon>Orobanchaceae</taxon>
        <taxon>Pedicularideae</taxon>
        <taxon>Castillejinae</taxon>
        <taxon>Castilleja</taxon>
    </lineage>
</organism>
<dbReference type="PANTHER" id="PTHR34960">
    <property type="entry name" value="EMB|CAB68146.1-RELATED"/>
    <property type="match status" value="1"/>
</dbReference>